<gene>
    <name evidence="2" type="ORF">H0267_09150</name>
</gene>
<dbReference type="InterPro" id="IPR000326">
    <property type="entry name" value="PAP2/HPO"/>
</dbReference>
<dbReference type="InterPro" id="IPR052559">
    <property type="entry name" value="V-haloperoxidase"/>
</dbReference>
<dbReference type="PANTHER" id="PTHR34599">
    <property type="entry name" value="PEROXIDASE-RELATED"/>
    <property type="match status" value="1"/>
</dbReference>
<feature type="domain" description="Phosphatidic acid phosphatase type 2/haloperoxidase" evidence="1">
    <location>
        <begin position="137"/>
        <end position="230"/>
    </location>
</feature>
<sequence length="302" mass="34542">MSSKKRSYPLWTSLPYAGEKNPPTISGGVEPEASHWKTYFIRHSRRYGFETLDGRAIRLAIKHPETIDWYKELKKVKKTLAHLTERQILIAKYWGDGPASKQWTPIADRLIDTYGVEAPRAARILGVLYSGMNDAFVVCWTLKYRWLVPRPNQLDQELATVICTPNHPSYPSGHATISGAAEVILSYFFPAERDKLHQLAEENAKSRLYAGVHYPVDNDEGLRLGRQIGGIVVDELRKDRVGGRSLDTPFTKYRDADIIPVNYEQAIPFDFNQKCNSLLLGDHKEKSESSSYVDWLELDWFK</sequence>
<evidence type="ECO:0000313" key="2">
    <source>
        <dbReference type="EMBL" id="MBH0230376.1"/>
    </source>
</evidence>
<comment type="caution">
    <text evidence="2">The sequence shown here is derived from an EMBL/GenBank/DDBJ whole genome shotgun (WGS) entry which is preliminary data.</text>
</comment>
<organism evidence="2 3">
    <name type="scientific">Halobacillus yeomjeoni</name>
    <dbReference type="NCBI Taxonomy" id="311194"/>
    <lineage>
        <taxon>Bacteria</taxon>
        <taxon>Bacillati</taxon>
        <taxon>Bacillota</taxon>
        <taxon>Bacilli</taxon>
        <taxon>Bacillales</taxon>
        <taxon>Bacillaceae</taxon>
        <taxon>Halobacillus</taxon>
    </lineage>
</organism>
<dbReference type="SUPFAM" id="SSF48317">
    <property type="entry name" value="Acid phosphatase/Vanadium-dependent haloperoxidase"/>
    <property type="match status" value="1"/>
</dbReference>
<name>A0A931HVW0_9BACI</name>
<proteinExistence type="predicted"/>
<keyword evidence="3" id="KW-1185">Reference proteome</keyword>
<accession>A0A931HVW0</accession>
<dbReference type="Pfam" id="PF01569">
    <property type="entry name" value="PAP2"/>
    <property type="match status" value="1"/>
</dbReference>
<evidence type="ECO:0000313" key="3">
    <source>
        <dbReference type="Proteomes" id="UP000614490"/>
    </source>
</evidence>
<reference evidence="2 3" key="1">
    <citation type="journal article" date="2005" name="Int. J. Syst. Evol. Microbiol.">
        <title>Halobacillus yeomjeoni sp. nov., isolated from a marine solar saltern in Korea.</title>
        <authorList>
            <person name="Yoon J.H."/>
            <person name="Kang S.J."/>
            <person name="Lee C.H."/>
            <person name="Oh H.W."/>
            <person name="Oh T.K."/>
        </authorList>
    </citation>
    <scope>NUCLEOTIDE SEQUENCE [LARGE SCALE GENOMIC DNA]</scope>
    <source>
        <strain evidence="2 3">KCTC 3957</strain>
    </source>
</reference>
<dbReference type="CDD" id="cd03398">
    <property type="entry name" value="PAP2_haloperoxidase"/>
    <property type="match status" value="1"/>
</dbReference>
<protein>
    <submittedName>
        <fullName evidence="2">Vanadium-dependent haloperoxidase</fullName>
    </submittedName>
</protein>
<dbReference type="Gene3D" id="1.10.606.20">
    <property type="match status" value="1"/>
</dbReference>
<dbReference type="RefSeq" id="WP_197317013.1">
    <property type="nucleotide sequence ID" value="NZ_JADZSC010000002.1"/>
</dbReference>
<dbReference type="AlphaFoldDB" id="A0A931HVW0"/>
<dbReference type="Proteomes" id="UP000614490">
    <property type="component" value="Unassembled WGS sequence"/>
</dbReference>
<dbReference type="PANTHER" id="PTHR34599:SF1">
    <property type="entry name" value="PHOSPHATIDIC ACID PHOSPHATASE TYPE 2_HALOPEROXIDASE DOMAIN-CONTAINING PROTEIN"/>
    <property type="match status" value="1"/>
</dbReference>
<dbReference type="InterPro" id="IPR036938">
    <property type="entry name" value="PAP2/HPO_sf"/>
</dbReference>
<evidence type="ECO:0000259" key="1">
    <source>
        <dbReference type="Pfam" id="PF01569"/>
    </source>
</evidence>
<dbReference type="EMBL" id="JADZSC010000002">
    <property type="protein sequence ID" value="MBH0230376.1"/>
    <property type="molecule type" value="Genomic_DNA"/>
</dbReference>